<dbReference type="GeneID" id="91107327"/>
<organism evidence="2 3">
    <name type="scientific">Kwoniella europaea PYCC6329</name>
    <dbReference type="NCBI Taxonomy" id="1423913"/>
    <lineage>
        <taxon>Eukaryota</taxon>
        <taxon>Fungi</taxon>
        <taxon>Dikarya</taxon>
        <taxon>Basidiomycota</taxon>
        <taxon>Agaricomycotina</taxon>
        <taxon>Tremellomycetes</taxon>
        <taxon>Tremellales</taxon>
        <taxon>Cryptococcaceae</taxon>
        <taxon>Kwoniella</taxon>
    </lineage>
</organism>
<evidence type="ECO:0000313" key="2">
    <source>
        <dbReference type="EMBL" id="WWD10391.1"/>
    </source>
</evidence>
<feature type="region of interest" description="Disordered" evidence="1">
    <location>
        <begin position="1"/>
        <end position="20"/>
    </location>
</feature>
<reference evidence="2 3" key="1">
    <citation type="submission" date="2024-01" db="EMBL/GenBank/DDBJ databases">
        <title>Comparative genomics of Cryptococcus and Kwoniella reveals pathogenesis evolution and contrasting modes of karyotype evolution via chromosome fusion or intercentromeric recombination.</title>
        <authorList>
            <person name="Coelho M.A."/>
            <person name="David-Palma M."/>
            <person name="Shea T."/>
            <person name="Bowers K."/>
            <person name="McGinley-Smith S."/>
            <person name="Mohammad A.W."/>
            <person name="Gnirke A."/>
            <person name="Yurkov A.M."/>
            <person name="Nowrousian M."/>
            <person name="Sun S."/>
            <person name="Cuomo C.A."/>
            <person name="Heitman J."/>
        </authorList>
    </citation>
    <scope>NUCLEOTIDE SEQUENCE [LARGE SCALE GENOMIC DNA]</scope>
    <source>
        <strain evidence="2 3">PYCC6329</strain>
    </source>
</reference>
<protein>
    <submittedName>
        <fullName evidence="2">Uncharacterized protein</fullName>
    </submittedName>
</protein>
<feature type="compositionally biased region" description="Polar residues" evidence="1">
    <location>
        <begin position="1"/>
        <end position="10"/>
    </location>
</feature>
<sequence length="84" mass="9371">MSDNNSTKPSSVLRPAAKTDGNLNFNWTTAVSHKRDRPFTMDELTTLSMKMFDSISQENGDELESDGIFVIKVPAENSEDGQFK</sequence>
<accession>A0AAX4KVA8</accession>
<dbReference type="AlphaFoldDB" id="A0AAX4KVA8"/>
<dbReference type="EMBL" id="CP144091">
    <property type="protein sequence ID" value="WWD10391.1"/>
    <property type="molecule type" value="Genomic_DNA"/>
</dbReference>
<proteinExistence type="predicted"/>
<dbReference type="Proteomes" id="UP001358614">
    <property type="component" value="Chromosome 3"/>
</dbReference>
<name>A0AAX4KVA8_9TREE</name>
<gene>
    <name evidence="2" type="ORF">V865_008526</name>
</gene>
<dbReference type="KEGG" id="ker:91107327"/>
<keyword evidence="3" id="KW-1185">Reference proteome</keyword>
<dbReference type="RefSeq" id="XP_066088358.1">
    <property type="nucleotide sequence ID" value="XM_066232261.1"/>
</dbReference>
<evidence type="ECO:0000256" key="1">
    <source>
        <dbReference type="SAM" id="MobiDB-lite"/>
    </source>
</evidence>
<evidence type="ECO:0000313" key="3">
    <source>
        <dbReference type="Proteomes" id="UP001358614"/>
    </source>
</evidence>